<keyword evidence="4" id="KW-0175">Coiled coil</keyword>
<feature type="compositionally biased region" description="Low complexity" evidence="6">
    <location>
        <begin position="896"/>
        <end position="906"/>
    </location>
</feature>
<name>A0A3D8SIU1_9EURO</name>
<organism evidence="7 8">
    <name type="scientific">Aspergillus mulundensis</name>
    <dbReference type="NCBI Taxonomy" id="1810919"/>
    <lineage>
        <taxon>Eukaryota</taxon>
        <taxon>Fungi</taxon>
        <taxon>Dikarya</taxon>
        <taxon>Ascomycota</taxon>
        <taxon>Pezizomycotina</taxon>
        <taxon>Eurotiomycetes</taxon>
        <taxon>Eurotiomycetidae</taxon>
        <taxon>Eurotiales</taxon>
        <taxon>Aspergillaceae</taxon>
        <taxon>Aspergillus</taxon>
        <taxon>Aspergillus subgen. Nidulantes</taxon>
    </lineage>
</organism>
<keyword evidence="8" id="KW-1185">Reference proteome</keyword>
<evidence type="ECO:0000256" key="5">
    <source>
        <dbReference type="ARBA" id="ARBA00023175"/>
    </source>
</evidence>
<gene>
    <name evidence="7" type="ORF">DSM5745_02848</name>
</gene>
<dbReference type="InterPro" id="IPR044986">
    <property type="entry name" value="KIF15/KIN-12"/>
</dbReference>
<dbReference type="Proteomes" id="UP000256690">
    <property type="component" value="Unassembled WGS sequence"/>
</dbReference>
<sequence>MSDTSFLLSREVERLVNAPYAPSLQDLYGLTQQASSNAVISWVFQKPCQVGPLVDVLVDGLSRSRSALPLITVFAQAQEFRDSLLQRYPYLLDQFLRQAVEGNEADCLSVCLSLLSSPLPNDTITPANLAVFVMQIIERMRVKPCVETIRPLYLISSCLQAAGTFSELPHEVMSCFQTELTNTLRNVEDHMGNLLCLATFARLVISQSGCSQAEGTVNNQPWLQSMKHFFGPKRGLKTLDLVVLRVILACSSSCGNLTTEESAESIRLAISICESVDKKQRERWIEGNSVKVAKLREKITRNGIDHSVRVLGISFLIALVPATSLPPDLARLSLEWMVSEDASAVLEILPAQVIPLLVGAHAAHLGQSALDKVLPFVISSVSTSPTNILSLAKLRISKLMLQGLRTSNLQSTVKVSEQYCNAVNNLMESFPRQPSDSECGGAIICYRSAMRLENDLLSDLLAFWAEAALPRSMGEWECSSATAPLTSFLNRSKLLLSEPECISSKNKPLESRTAISYLKMHQTTDPPRNDWRNGMREIMIANSRVLSDSIMQKVEDICYDMEQRCGSIEAPLRVAEEERTKYYLEAEQLKEQNCGLESQLHQATSTIAELQEEISRLSGQANSATGRADELAASLAQARHELEELQHTSQKILSTERESFRSRELDIIASLTEREERLDELREEIKCRTGVTDDLTEKLATASHDKVALTEEIAALKNEVSTLLKELEENRISITQKDDTVEQLKTEQKSADELTKDLQNKLLEEASKAERLGAALRDITERSNLDLEELRRQSEAEASRMAEEAAERRSEIESLQSIIHKSRSDAMRELQTKEKRIQHLERKVQHLREERAAKAREFSEAQQHISRLMGVMGFKPPAPTEHRVSSKQRSRPSSEQPQAATTQTQTESGAMTFESHEEDPLATSIEFATPRPGGRSPKRPRNNAFPSAQPSPPRSQESIKNPRESVFRSSRKRLQERKPLGETDQNSQNSQGTELLSCSRRESFQDSQLNRPDQNHLDDIDLDLDLEFSKDFVFTSTSMSELNGHART</sequence>
<keyword evidence="5" id="KW-0505">Motor protein</keyword>
<dbReference type="OrthoDB" id="5332870at2759"/>
<protein>
    <submittedName>
        <fullName evidence="7">Uncharacterized protein</fullName>
    </submittedName>
</protein>
<dbReference type="RefSeq" id="XP_026605730.1">
    <property type="nucleotide sequence ID" value="XM_026744864.1"/>
</dbReference>
<dbReference type="PANTHER" id="PTHR37739">
    <property type="entry name" value="KINESIN-LIKE PROTEIN KIN-12D"/>
    <property type="match status" value="1"/>
</dbReference>
<dbReference type="PANTHER" id="PTHR37739:SF8">
    <property type="entry name" value="KINESIN-LIKE PROTEIN KIN-12D"/>
    <property type="match status" value="1"/>
</dbReference>
<dbReference type="AlphaFoldDB" id="A0A3D8SIU1"/>
<keyword evidence="3" id="KW-0067">ATP-binding</keyword>
<evidence type="ECO:0000256" key="3">
    <source>
        <dbReference type="ARBA" id="ARBA00022840"/>
    </source>
</evidence>
<accession>A0A3D8SIU1</accession>
<evidence type="ECO:0000256" key="1">
    <source>
        <dbReference type="ARBA" id="ARBA00022701"/>
    </source>
</evidence>
<evidence type="ECO:0000256" key="2">
    <source>
        <dbReference type="ARBA" id="ARBA00022741"/>
    </source>
</evidence>
<keyword evidence="1" id="KW-0493">Microtubule</keyword>
<keyword evidence="2" id="KW-0547">Nucleotide-binding</keyword>
<feature type="compositionally biased region" description="Polar residues" evidence="6">
    <location>
        <begin position="944"/>
        <end position="959"/>
    </location>
</feature>
<feature type="region of interest" description="Disordered" evidence="6">
    <location>
        <begin position="872"/>
        <end position="1017"/>
    </location>
</feature>
<comment type="caution">
    <text evidence="7">The sequence shown here is derived from an EMBL/GenBank/DDBJ whole genome shotgun (WGS) entry which is preliminary data.</text>
</comment>
<evidence type="ECO:0000256" key="6">
    <source>
        <dbReference type="SAM" id="MobiDB-lite"/>
    </source>
</evidence>
<evidence type="ECO:0000313" key="8">
    <source>
        <dbReference type="Proteomes" id="UP000256690"/>
    </source>
</evidence>
<evidence type="ECO:0000256" key="4">
    <source>
        <dbReference type="ARBA" id="ARBA00023054"/>
    </source>
</evidence>
<dbReference type="EMBL" id="PVWQ01000003">
    <property type="protein sequence ID" value="RDW86206.1"/>
    <property type="molecule type" value="Genomic_DNA"/>
</dbReference>
<dbReference type="STRING" id="1810919.A0A3D8SIU1"/>
<proteinExistence type="predicted"/>
<dbReference type="GO" id="GO:0005524">
    <property type="term" value="F:ATP binding"/>
    <property type="evidence" value="ECO:0007669"/>
    <property type="project" value="UniProtKB-KW"/>
</dbReference>
<feature type="compositionally biased region" description="Polar residues" evidence="6">
    <location>
        <begin position="983"/>
        <end position="996"/>
    </location>
</feature>
<feature type="region of interest" description="Disordered" evidence="6">
    <location>
        <begin position="790"/>
        <end position="829"/>
    </location>
</feature>
<dbReference type="GeneID" id="38113218"/>
<dbReference type="GO" id="GO:0005874">
    <property type="term" value="C:microtubule"/>
    <property type="evidence" value="ECO:0007669"/>
    <property type="project" value="UniProtKB-KW"/>
</dbReference>
<evidence type="ECO:0000313" key="7">
    <source>
        <dbReference type="EMBL" id="RDW86206.1"/>
    </source>
</evidence>
<feature type="compositionally biased region" description="Basic and acidic residues" evidence="6">
    <location>
        <begin position="790"/>
        <end position="812"/>
    </location>
</feature>
<reference evidence="7 8" key="1">
    <citation type="journal article" date="2018" name="IMA Fungus">
        <title>IMA Genome-F 9: Draft genome sequence of Annulohypoxylon stygium, Aspergillus mulundensis, Berkeleyomyces basicola (syn. Thielaviopsis basicola), Ceratocystis smalleyi, two Cercospora beticola strains, Coleophoma cylindrospora, Fusarium fracticaudum, Phialophora cf. hyalina, and Morchella septimelata.</title>
        <authorList>
            <person name="Wingfield B.D."/>
            <person name="Bills G.F."/>
            <person name="Dong Y."/>
            <person name="Huang W."/>
            <person name="Nel W.J."/>
            <person name="Swalarsk-Parry B.S."/>
            <person name="Vaghefi N."/>
            <person name="Wilken P.M."/>
            <person name="An Z."/>
            <person name="de Beer Z.W."/>
            <person name="De Vos L."/>
            <person name="Chen L."/>
            <person name="Duong T.A."/>
            <person name="Gao Y."/>
            <person name="Hammerbacher A."/>
            <person name="Kikkert J.R."/>
            <person name="Li Y."/>
            <person name="Li H."/>
            <person name="Li K."/>
            <person name="Li Q."/>
            <person name="Liu X."/>
            <person name="Ma X."/>
            <person name="Naidoo K."/>
            <person name="Pethybridge S.J."/>
            <person name="Sun J."/>
            <person name="Steenkamp E.T."/>
            <person name="van der Nest M.A."/>
            <person name="van Wyk S."/>
            <person name="Wingfield M.J."/>
            <person name="Xiong C."/>
            <person name="Yue Q."/>
            <person name="Zhang X."/>
        </authorList>
    </citation>
    <scope>NUCLEOTIDE SEQUENCE [LARGE SCALE GENOMIC DNA]</scope>
    <source>
        <strain evidence="7 8">DSM 5745</strain>
    </source>
</reference>